<name>A0A9D3VAL7_9ROSI</name>
<reference evidence="2 3" key="1">
    <citation type="journal article" date="2021" name="Plant Biotechnol. J.">
        <title>Multi-omics assisted identification of the key and species-specific regulatory components of drought-tolerant mechanisms in Gossypium stocksii.</title>
        <authorList>
            <person name="Yu D."/>
            <person name="Ke L."/>
            <person name="Zhang D."/>
            <person name="Wu Y."/>
            <person name="Sun Y."/>
            <person name="Mei J."/>
            <person name="Sun J."/>
            <person name="Sun Y."/>
        </authorList>
    </citation>
    <scope>NUCLEOTIDE SEQUENCE [LARGE SCALE GENOMIC DNA]</scope>
    <source>
        <strain evidence="3">cv. E1</strain>
        <tissue evidence="2">Leaf</tissue>
    </source>
</reference>
<keyword evidence="3" id="KW-1185">Reference proteome</keyword>
<evidence type="ECO:0000313" key="2">
    <source>
        <dbReference type="EMBL" id="KAH1075025.1"/>
    </source>
</evidence>
<comment type="caution">
    <text evidence="2">The sequence shown here is derived from an EMBL/GenBank/DDBJ whole genome shotgun (WGS) entry which is preliminary data.</text>
</comment>
<dbReference type="AlphaFoldDB" id="A0A9D3VAL7"/>
<dbReference type="Proteomes" id="UP000828251">
    <property type="component" value="Unassembled WGS sequence"/>
</dbReference>
<proteinExistence type="predicted"/>
<evidence type="ECO:0000313" key="3">
    <source>
        <dbReference type="Proteomes" id="UP000828251"/>
    </source>
</evidence>
<feature type="compositionally biased region" description="Basic and acidic residues" evidence="1">
    <location>
        <begin position="15"/>
        <end position="44"/>
    </location>
</feature>
<feature type="compositionally biased region" description="Basic residues" evidence="1">
    <location>
        <begin position="1"/>
        <end position="13"/>
    </location>
</feature>
<gene>
    <name evidence="2" type="ORF">J1N35_027353</name>
</gene>
<evidence type="ECO:0000256" key="1">
    <source>
        <dbReference type="SAM" id="MobiDB-lite"/>
    </source>
</evidence>
<feature type="region of interest" description="Disordered" evidence="1">
    <location>
        <begin position="1"/>
        <end position="47"/>
    </location>
</feature>
<organism evidence="2 3">
    <name type="scientific">Gossypium stocksii</name>
    <dbReference type="NCBI Taxonomy" id="47602"/>
    <lineage>
        <taxon>Eukaryota</taxon>
        <taxon>Viridiplantae</taxon>
        <taxon>Streptophyta</taxon>
        <taxon>Embryophyta</taxon>
        <taxon>Tracheophyta</taxon>
        <taxon>Spermatophyta</taxon>
        <taxon>Magnoliopsida</taxon>
        <taxon>eudicotyledons</taxon>
        <taxon>Gunneridae</taxon>
        <taxon>Pentapetalae</taxon>
        <taxon>rosids</taxon>
        <taxon>malvids</taxon>
        <taxon>Malvales</taxon>
        <taxon>Malvaceae</taxon>
        <taxon>Malvoideae</taxon>
        <taxon>Gossypium</taxon>
    </lineage>
</organism>
<protein>
    <submittedName>
        <fullName evidence="2">Uncharacterized protein</fullName>
    </submittedName>
</protein>
<sequence length="94" mass="10943">MRPIKARSMRWPRMKGMDREEKEGEARNRERETGKENRKSAEYSRRRRRKIGRIGLKSVWRKSETEASIVIRGFRKDGDDVVVVSGDPIGGVGR</sequence>
<accession>A0A9D3VAL7</accession>
<dbReference type="EMBL" id="JAIQCV010000008">
    <property type="protein sequence ID" value="KAH1075025.1"/>
    <property type="molecule type" value="Genomic_DNA"/>
</dbReference>